<evidence type="ECO:0000313" key="2">
    <source>
        <dbReference type="EMBL" id="QSE97757.1"/>
    </source>
</evidence>
<accession>A0A974WIG2</accession>
<feature type="chain" id="PRO_5037379240" evidence="1">
    <location>
        <begin position="23"/>
        <end position="173"/>
    </location>
</feature>
<dbReference type="RefSeq" id="WP_205722266.1">
    <property type="nucleotide sequence ID" value="NZ_CP070608.1"/>
</dbReference>
<keyword evidence="1" id="KW-0732">Signal</keyword>
<dbReference type="KEGG" id="fuv:JR347_01320"/>
<sequence>MRKLQTTFALTLLLIASLTGKAGSDRPVHEIHSMMIYNFIKYIQWPGYDSSQDFVIGVIGDDNVYSTLNTWYDGKVRGDKKYAVKKFNSVNEITGCHIIYVGKNEGRSFESIQRKLAGYPTLTITDTPGLGQKGSAINFRTVNNKLVFELNQKTVDQANLKVSGQLAAMAILI</sequence>
<evidence type="ECO:0000313" key="3">
    <source>
        <dbReference type="Proteomes" id="UP000662783"/>
    </source>
</evidence>
<dbReference type="Pfam" id="PF13689">
    <property type="entry name" value="DUF4154"/>
    <property type="match status" value="1"/>
</dbReference>
<dbReference type="InterPro" id="IPR025293">
    <property type="entry name" value="YfiR/HmsC-like"/>
</dbReference>
<protein>
    <submittedName>
        <fullName evidence="2">YfiR family protein</fullName>
    </submittedName>
</protein>
<reference evidence="2" key="1">
    <citation type="submission" date="2021-02" db="EMBL/GenBank/DDBJ databases">
        <title>Fulvivirga sp. S481 isolated from sea water.</title>
        <authorList>
            <person name="Bae S.S."/>
            <person name="Baek K."/>
        </authorList>
    </citation>
    <scope>NUCLEOTIDE SEQUENCE</scope>
    <source>
        <strain evidence="2">S481</strain>
    </source>
</reference>
<gene>
    <name evidence="2" type="ORF">JR347_01320</name>
</gene>
<dbReference type="AlphaFoldDB" id="A0A974WIG2"/>
<keyword evidence="3" id="KW-1185">Reference proteome</keyword>
<dbReference type="EMBL" id="CP070608">
    <property type="protein sequence ID" value="QSE97757.1"/>
    <property type="molecule type" value="Genomic_DNA"/>
</dbReference>
<organism evidence="2 3">
    <name type="scientific">Fulvivirga lutea</name>
    <dbReference type="NCBI Taxonomy" id="2810512"/>
    <lineage>
        <taxon>Bacteria</taxon>
        <taxon>Pseudomonadati</taxon>
        <taxon>Bacteroidota</taxon>
        <taxon>Cytophagia</taxon>
        <taxon>Cytophagales</taxon>
        <taxon>Fulvivirgaceae</taxon>
        <taxon>Fulvivirga</taxon>
    </lineage>
</organism>
<dbReference type="Proteomes" id="UP000662783">
    <property type="component" value="Chromosome"/>
</dbReference>
<evidence type="ECO:0000256" key="1">
    <source>
        <dbReference type="SAM" id="SignalP"/>
    </source>
</evidence>
<proteinExistence type="predicted"/>
<feature type="signal peptide" evidence="1">
    <location>
        <begin position="1"/>
        <end position="22"/>
    </location>
</feature>
<name>A0A974WIG2_9BACT</name>